<proteinExistence type="predicted"/>
<dbReference type="InterPro" id="IPR050685">
    <property type="entry name" value="LDLR"/>
</dbReference>
<protein>
    <submittedName>
        <fullName evidence="10">Uncharacterized protein</fullName>
    </submittedName>
</protein>
<feature type="region of interest" description="Disordered" evidence="9">
    <location>
        <begin position="16"/>
        <end position="42"/>
    </location>
</feature>
<keyword evidence="6" id="KW-0472">Membrane</keyword>
<evidence type="ECO:0000256" key="7">
    <source>
        <dbReference type="ARBA" id="ARBA00023157"/>
    </source>
</evidence>
<evidence type="ECO:0000313" key="10">
    <source>
        <dbReference type="EMBL" id="KAK3851282.1"/>
    </source>
</evidence>
<feature type="disulfide bond" evidence="8">
    <location>
        <begin position="202"/>
        <end position="214"/>
    </location>
</feature>
<dbReference type="EMBL" id="JAWQEG010007970">
    <property type="protein sequence ID" value="KAK3851282.1"/>
    <property type="molecule type" value="Genomic_DNA"/>
</dbReference>
<dbReference type="PROSITE" id="PS01209">
    <property type="entry name" value="LDLRA_1"/>
    <property type="match status" value="1"/>
</dbReference>
<dbReference type="GO" id="GO:0005886">
    <property type="term" value="C:plasma membrane"/>
    <property type="evidence" value="ECO:0007669"/>
    <property type="project" value="TreeGrafter"/>
</dbReference>
<dbReference type="SMART" id="SM00192">
    <property type="entry name" value="LDLa"/>
    <property type="match status" value="3"/>
</dbReference>
<comment type="caution">
    <text evidence="8">Lacks conserved residue(s) required for the propagation of feature annotation.</text>
</comment>
<keyword evidence="7 8" id="KW-1015">Disulfide bond</keyword>
<sequence length="643" mass="70685">DEDLTFEDEGLVRLRRDLGDVPPVPSPTLHEDEEVAGDEDEEPGFLTRVKRQFFGGLWGSSDADTTHDDEDMGSGVVEGSGAQQRTFRCKLHLLTRWQPAYSNKRSPEYTRSARSIQQAMVTLLNSVPGEKIIQVSDMKQARGSGNILVTVDIMHADETDQKNRMRQLVRGQLERGSLGSSAVNSQFFSFEEPRAPPIPRACPPEKHRCPGGRCAGRCDGINECLDGSDEHNCPAVGVDVGSLVTSLNTETTPVPPEGCRGDAHFTCVGGVTICEVQQCDGNEDCPEGDDEQGCGCEAGSFECDGLRCLTNDRMCDGVQDCADNTDEQNCITQRGLDFFQQHHLPVLVMHLALTCVKMGPHMHAFVIRKLNVQEVKMKMNRSVLKDVNQALYRVTLEPSVSPNPSSVTMWQIVKTELMSKAVLPSPHHLPVLVMHLALTCVKMGPHMHAFVIRKLSVQEVKMKMNRIVLKDVNQALYRVTLEPSVSPNPSSVTMWQIVKTELMSKAVLPSLHHLPVLVMHLALTCVKMGPHMHAFVIRKLNVQEVKMKMNRNVLKDVNQALYRVTLEPSVSPNPSSVTMWQIVKTELMSKAVLPSPPLSSLPQPPPPSLASTNPSLASTSPSLASTSPSLPCLNLSLPPLACE</sequence>
<evidence type="ECO:0000256" key="1">
    <source>
        <dbReference type="ARBA" id="ARBA00004167"/>
    </source>
</evidence>
<keyword evidence="3" id="KW-0812">Transmembrane</keyword>
<gene>
    <name evidence="10" type="ORF">Pcinc_042059</name>
</gene>
<feature type="disulfide bond" evidence="8">
    <location>
        <begin position="279"/>
        <end position="294"/>
    </location>
</feature>
<dbReference type="Pfam" id="PF00057">
    <property type="entry name" value="Ldl_recept_a"/>
    <property type="match status" value="1"/>
</dbReference>
<feature type="disulfide bond" evidence="8">
    <location>
        <begin position="267"/>
        <end position="285"/>
    </location>
</feature>
<evidence type="ECO:0000256" key="4">
    <source>
        <dbReference type="ARBA" id="ARBA00022737"/>
    </source>
</evidence>
<evidence type="ECO:0000256" key="6">
    <source>
        <dbReference type="ARBA" id="ARBA00023136"/>
    </source>
</evidence>
<comment type="subcellular location">
    <subcellularLocation>
        <location evidence="2">Endomembrane system</location>
    </subcellularLocation>
    <subcellularLocation>
        <location evidence="1">Membrane</location>
        <topology evidence="1">Single-pass membrane protein</topology>
    </subcellularLocation>
</comment>
<evidence type="ECO:0000313" key="11">
    <source>
        <dbReference type="Proteomes" id="UP001286313"/>
    </source>
</evidence>
<feature type="compositionally biased region" description="Acidic residues" evidence="9">
    <location>
        <begin position="31"/>
        <end position="42"/>
    </location>
</feature>
<dbReference type="SUPFAM" id="SSF57424">
    <property type="entry name" value="LDL receptor-like module"/>
    <property type="match status" value="2"/>
</dbReference>
<dbReference type="Proteomes" id="UP001286313">
    <property type="component" value="Unassembled WGS sequence"/>
</dbReference>
<feature type="compositionally biased region" description="Pro residues" evidence="9">
    <location>
        <begin position="594"/>
        <end position="608"/>
    </location>
</feature>
<organism evidence="10 11">
    <name type="scientific">Petrolisthes cinctipes</name>
    <name type="common">Flat porcelain crab</name>
    <dbReference type="NCBI Taxonomy" id="88211"/>
    <lineage>
        <taxon>Eukaryota</taxon>
        <taxon>Metazoa</taxon>
        <taxon>Ecdysozoa</taxon>
        <taxon>Arthropoda</taxon>
        <taxon>Crustacea</taxon>
        <taxon>Multicrustacea</taxon>
        <taxon>Malacostraca</taxon>
        <taxon>Eumalacostraca</taxon>
        <taxon>Eucarida</taxon>
        <taxon>Decapoda</taxon>
        <taxon>Pleocyemata</taxon>
        <taxon>Anomura</taxon>
        <taxon>Galatheoidea</taxon>
        <taxon>Porcellanidae</taxon>
        <taxon>Petrolisthes</taxon>
    </lineage>
</organism>
<dbReference type="PRINTS" id="PR00261">
    <property type="entry name" value="LDLRECEPTOR"/>
</dbReference>
<feature type="non-terminal residue" evidence="10">
    <location>
        <position position="1"/>
    </location>
</feature>
<evidence type="ECO:0000256" key="8">
    <source>
        <dbReference type="PROSITE-ProRule" id="PRU00124"/>
    </source>
</evidence>
<comment type="caution">
    <text evidence="10">The sequence shown here is derived from an EMBL/GenBank/DDBJ whole genome shotgun (WGS) entry which is preliminary data.</text>
</comment>
<keyword evidence="5" id="KW-1133">Transmembrane helix</keyword>
<dbReference type="InterPro" id="IPR023415">
    <property type="entry name" value="LDLR_class-A_CS"/>
</dbReference>
<dbReference type="CDD" id="cd00112">
    <property type="entry name" value="LDLa"/>
    <property type="match status" value="3"/>
</dbReference>
<dbReference type="PANTHER" id="PTHR24270">
    <property type="entry name" value="LOW-DENSITY LIPOPROTEIN RECEPTOR-RELATED"/>
    <property type="match status" value="1"/>
</dbReference>
<dbReference type="AlphaFoldDB" id="A0AAE1BJI1"/>
<name>A0AAE1BJI1_PETCI</name>
<evidence type="ECO:0000256" key="3">
    <source>
        <dbReference type="ARBA" id="ARBA00022692"/>
    </source>
</evidence>
<feature type="disulfide bond" evidence="8">
    <location>
        <begin position="315"/>
        <end position="330"/>
    </location>
</feature>
<feature type="disulfide bond" evidence="8">
    <location>
        <begin position="218"/>
        <end position="233"/>
    </location>
</feature>
<feature type="disulfide bond" evidence="8">
    <location>
        <begin position="296"/>
        <end position="308"/>
    </location>
</feature>
<feature type="compositionally biased region" description="Low complexity" evidence="9">
    <location>
        <begin position="609"/>
        <end position="629"/>
    </location>
</feature>
<keyword evidence="4" id="KW-0677">Repeat</keyword>
<feature type="region of interest" description="Disordered" evidence="9">
    <location>
        <begin position="594"/>
        <end position="629"/>
    </location>
</feature>
<reference evidence="10" key="1">
    <citation type="submission" date="2023-10" db="EMBL/GenBank/DDBJ databases">
        <title>Genome assemblies of two species of porcelain crab, Petrolisthes cinctipes and Petrolisthes manimaculis (Anomura: Porcellanidae).</title>
        <authorList>
            <person name="Angst P."/>
        </authorList>
    </citation>
    <scope>NUCLEOTIDE SEQUENCE</scope>
    <source>
        <strain evidence="10">PB745_01</strain>
        <tissue evidence="10">Gill</tissue>
    </source>
</reference>
<keyword evidence="11" id="KW-1185">Reference proteome</keyword>
<dbReference type="GO" id="GO:0012505">
    <property type="term" value="C:endomembrane system"/>
    <property type="evidence" value="ECO:0007669"/>
    <property type="project" value="UniProtKB-SubCell"/>
</dbReference>
<feature type="disulfide bond" evidence="8">
    <location>
        <begin position="303"/>
        <end position="321"/>
    </location>
</feature>
<evidence type="ECO:0000256" key="9">
    <source>
        <dbReference type="SAM" id="MobiDB-lite"/>
    </source>
</evidence>
<dbReference type="Gene3D" id="4.10.400.10">
    <property type="entry name" value="Low-density Lipoprotein Receptor"/>
    <property type="match status" value="2"/>
</dbReference>
<dbReference type="InterPro" id="IPR002172">
    <property type="entry name" value="LDrepeatLR_classA_rpt"/>
</dbReference>
<evidence type="ECO:0000256" key="5">
    <source>
        <dbReference type="ARBA" id="ARBA00022989"/>
    </source>
</evidence>
<accession>A0AAE1BJI1</accession>
<dbReference type="InterPro" id="IPR036055">
    <property type="entry name" value="LDL_receptor-like_sf"/>
</dbReference>
<dbReference type="GO" id="GO:0016192">
    <property type="term" value="P:vesicle-mediated transport"/>
    <property type="evidence" value="ECO:0007669"/>
    <property type="project" value="UniProtKB-ARBA"/>
</dbReference>
<evidence type="ECO:0000256" key="2">
    <source>
        <dbReference type="ARBA" id="ARBA00004308"/>
    </source>
</evidence>
<dbReference type="PROSITE" id="PS50068">
    <property type="entry name" value="LDLRA_2"/>
    <property type="match status" value="3"/>
</dbReference>